<dbReference type="EMBL" id="BGZK01004640">
    <property type="protein sequence ID" value="GBP10088.1"/>
    <property type="molecule type" value="Genomic_DNA"/>
</dbReference>
<organism evidence="2 3">
    <name type="scientific">Eumeta variegata</name>
    <name type="common">Bagworm moth</name>
    <name type="synonym">Eumeta japonica</name>
    <dbReference type="NCBI Taxonomy" id="151549"/>
    <lineage>
        <taxon>Eukaryota</taxon>
        <taxon>Metazoa</taxon>
        <taxon>Ecdysozoa</taxon>
        <taxon>Arthropoda</taxon>
        <taxon>Hexapoda</taxon>
        <taxon>Insecta</taxon>
        <taxon>Pterygota</taxon>
        <taxon>Neoptera</taxon>
        <taxon>Endopterygota</taxon>
        <taxon>Lepidoptera</taxon>
        <taxon>Glossata</taxon>
        <taxon>Ditrysia</taxon>
        <taxon>Tineoidea</taxon>
        <taxon>Psychidae</taxon>
        <taxon>Oiketicinae</taxon>
        <taxon>Eumeta</taxon>
    </lineage>
</organism>
<comment type="caution">
    <text evidence="2">The sequence shown here is derived from an EMBL/GenBank/DDBJ whole genome shotgun (WGS) entry which is preliminary data.</text>
</comment>
<feature type="region of interest" description="Disordered" evidence="1">
    <location>
        <begin position="61"/>
        <end position="81"/>
    </location>
</feature>
<protein>
    <submittedName>
        <fullName evidence="2">Uncharacterized protein</fullName>
    </submittedName>
</protein>
<dbReference type="AlphaFoldDB" id="A0A4C1T9C4"/>
<evidence type="ECO:0000313" key="2">
    <source>
        <dbReference type="EMBL" id="GBP10088.1"/>
    </source>
</evidence>
<proteinExistence type="predicted"/>
<gene>
    <name evidence="2" type="ORF">EVAR_59538_1</name>
</gene>
<evidence type="ECO:0000256" key="1">
    <source>
        <dbReference type="SAM" id="MobiDB-lite"/>
    </source>
</evidence>
<reference evidence="2 3" key="1">
    <citation type="journal article" date="2019" name="Commun. Biol.">
        <title>The bagworm genome reveals a unique fibroin gene that provides high tensile strength.</title>
        <authorList>
            <person name="Kono N."/>
            <person name="Nakamura H."/>
            <person name="Ohtoshi R."/>
            <person name="Tomita M."/>
            <person name="Numata K."/>
            <person name="Arakawa K."/>
        </authorList>
    </citation>
    <scope>NUCLEOTIDE SEQUENCE [LARGE SCALE GENOMIC DNA]</scope>
</reference>
<evidence type="ECO:0000313" key="3">
    <source>
        <dbReference type="Proteomes" id="UP000299102"/>
    </source>
</evidence>
<name>A0A4C1T9C4_EUMVA</name>
<dbReference type="Proteomes" id="UP000299102">
    <property type="component" value="Unassembled WGS sequence"/>
</dbReference>
<sequence length="81" mass="9055">MNRRYEIIVQWFRESSNEGKQLGDSKPDSEAGERSLAILKPHRISHVVGLKARALKIEDPTKDCGRDNFSEQSESDVAGVA</sequence>
<keyword evidence="3" id="KW-1185">Reference proteome</keyword>
<accession>A0A4C1T9C4</accession>